<keyword evidence="3" id="KW-1185">Reference proteome</keyword>
<feature type="non-terminal residue" evidence="2">
    <location>
        <position position="394"/>
    </location>
</feature>
<name>A0ABN9MC11_9NEOB</name>
<dbReference type="Gene3D" id="2.170.260.40">
    <property type="match status" value="1"/>
</dbReference>
<organism evidence="2 3">
    <name type="scientific">Ranitomeya imitator</name>
    <name type="common">mimic poison frog</name>
    <dbReference type="NCBI Taxonomy" id="111125"/>
    <lineage>
        <taxon>Eukaryota</taxon>
        <taxon>Metazoa</taxon>
        <taxon>Chordata</taxon>
        <taxon>Craniata</taxon>
        <taxon>Vertebrata</taxon>
        <taxon>Euteleostomi</taxon>
        <taxon>Amphibia</taxon>
        <taxon>Batrachia</taxon>
        <taxon>Anura</taxon>
        <taxon>Neobatrachia</taxon>
        <taxon>Hyloidea</taxon>
        <taxon>Dendrobatidae</taxon>
        <taxon>Dendrobatinae</taxon>
        <taxon>Ranitomeya</taxon>
    </lineage>
</organism>
<protein>
    <recommendedName>
        <fullName evidence="1">5'-3' exoribonuclease 1 D1 domain-containing protein</fullName>
    </recommendedName>
</protein>
<sequence length="394" mass="44076">MASRLNNQFPQFIARSRDPCAIGADALVLLWHQFQLPYIFPPLPLLPRFIKKIGAEGRPCPPSGKPHNTHGLVSPNDWLGEKDFTGYGAHIAIYCVGCVMSKMISLDAWHVSMIDNKITKVNKSALYFCGFPTLKHIRHTFSLKKAGVQVFQQSSRGENMILEIVVDEDSEDNEVEIVASAVLGKSVFVNWPHLEEARVVSVSDGEAKFYLDEPQGTQKLYVGGAIPPATVINVGNKERNIWVKEVQGIHEHYHKRKGVIVNDTSVIIYAQLLTGRRYQLSQNGDVVLEKQWSKQVVPFVYQAVVKDITAFESGSSHFKTLGELFSTGSTVFMLGIPYYGCMGEVQDSSDVLSENRIRVLFSITYEPELDALILNQHGRPSIPEPQSDDKKRMS</sequence>
<gene>
    <name evidence="2" type="ORF">RIMI_LOCUS17832583</name>
</gene>
<dbReference type="InterPro" id="IPR040992">
    <property type="entry name" value="XRN1_D1"/>
</dbReference>
<evidence type="ECO:0000313" key="3">
    <source>
        <dbReference type="Proteomes" id="UP001176940"/>
    </source>
</evidence>
<reference evidence="2" key="1">
    <citation type="submission" date="2023-07" db="EMBL/GenBank/DDBJ databases">
        <authorList>
            <person name="Stuckert A."/>
        </authorList>
    </citation>
    <scope>NUCLEOTIDE SEQUENCE</scope>
</reference>
<dbReference type="Pfam" id="PF18332">
    <property type="entry name" value="XRN1_D1"/>
    <property type="match status" value="1"/>
</dbReference>
<proteinExistence type="predicted"/>
<dbReference type="EMBL" id="CAUEEQ010052977">
    <property type="protein sequence ID" value="CAJ0961648.1"/>
    <property type="molecule type" value="Genomic_DNA"/>
</dbReference>
<dbReference type="InterPro" id="IPR047007">
    <property type="entry name" value="XRN1_D1_sf"/>
</dbReference>
<feature type="domain" description="5'-3' exoribonuclease 1 D1" evidence="1">
    <location>
        <begin position="124"/>
        <end position="309"/>
    </location>
</feature>
<comment type="caution">
    <text evidence="2">The sequence shown here is derived from an EMBL/GenBank/DDBJ whole genome shotgun (WGS) entry which is preliminary data.</text>
</comment>
<accession>A0ABN9MC11</accession>
<evidence type="ECO:0000313" key="2">
    <source>
        <dbReference type="EMBL" id="CAJ0961648.1"/>
    </source>
</evidence>
<dbReference type="Proteomes" id="UP001176940">
    <property type="component" value="Unassembled WGS sequence"/>
</dbReference>
<evidence type="ECO:0000259" key="1">
    <source>
        <dbReference type="Pfam" id="PF18332"/>
    </source>
</evidence>